<proteinExistence type="predicted"/>
<dbReference type="Proteomes" id="UP000605848">
    <property type="component" value="Unassembled WGS sequence"/>
</dbReference>
<protein>
    <submittedName>
        <fullName evidence="3">DUF2384 domain-containing protein</fullName>
    </submittedName>
</protein>
<name>A0A937CXX9_9HYPH</name>
<dbReference type="RefSeq" id="WP_202063039.1">
    <property type="nucleotide sequence ID" value="NZ_JAEQMY010000037.1"/>
</dbReference>
<evidence type="ECO:0000259" key="2">
    <source>
        <dbReference type="Pfam" id="PF09722"/>
    </source>
</evidence>
<comment type="caution">
    <text evidence="3">The sequence shown here is derived from an EMBL/GenBank/DDBJ whole genome shotgun (WGS) entry which is preliminary data.</text>
</comment>
<dbReference type="AlphaFoldDB" id="A0A937CXX9"/>
<evidence type="ECO:0000313" key="4">
    <source>
        <dbReference type="Proteomes" id="UP000605848"/>
    </source>
</evidence>
<gene>
    <name evidence="3" type="ORF">JKG68_19980</name>
</gene>
<dbReference type="EMBL" id="JAEQMY010000037">
    <property type="protein sequence ID" value="MBL0406243.1"/>
    <property type="molecule type" value="Genomic_DNA"/>
</dbReference>
<sequence length="151" mass="16449">MAVTARSAKAPGTRGSRRKAARSATAGPVLGDDRFQLRSLYDAHGRLAPERVAQALRMSKSQLAETIGVNREALYKPERAQAPKTQTRVREMVEIVERVKDWAGGQDQAMAWYRAQPIPAFGGRTAEALVKDGKAGALRDYLDHLAMGGFA</sequence>
<evidence type="ECO:0000256" key="1">
    <source>
        <dbReference type="SAM" id="MobiDB-lite"/>
    </source>
</evidence>
<reference evidence="3" key="1">
    <citation type="submission" date="2021-01" db="EMBL/GenBank/DDBJ databases">
        <title>Microvirga sp.</title>
        <authorList>
            <person name="Kim M.K."/>
        </authorList>
    </citation>
    <scope>NUCLEOTIDE SEQUENCE</scope>
    <source>
        <strain evidence="3">5420S-16</strain>
    </source>
</reference>
<organism evidence="3 4">
    <name type="scientific">Microvirga aerilata</name>
    <dbReference type="NCBI Taxonomy" id="670292"/>
    <lineage>
        <taxon>Bacteria</taxon>
        <taxon>Pseudomonadati</taxon>
        <taxon>Pseudomonadota</taxon>
        <taxon>Alphaproteobacteria</taxon>
        <taxon>Hyphomicrobiales</taxon>
        <taxon>Methylobacteriaceae</taxon>
        <taxon>Microvirga</taxon>
    </lineage>
</organism>
<feature type="domain" description="Antitoxin Xre/MbcA/ParS-like toxin-binding" evidence="2">
    <location>
        <begin position="101"/>
        <end position="146"/>
    </location>
</feature>
<dbReference type="Pfam" id="PF09722">
    <property type="entry name" value="Xre_MbcA_ParS_C"/>
    <property type="match status" value="1"/>
</dbReference>
<feature type="region of interest" description="Disordered" evidence="1">
    <location>
        <begin position="1"/>
        <end position="27"/>
    </location>
</feature>
<dbReference type="InterPro" id="IPR024467">
    <property type="entry name" value="Xre/MbcA/ParS-like_toxin-bd"/>
</dbReference>
<evidence type="ECO:0000313" key="3">
    <source>
        <dbReference type="EMBL" id="MBL0406243.1"/>
    </source>
</evidence>
<accession>A0A937CXX9</accession>
<keyword evidence="4" id="KW-1185">Reference proteome</keyword>